<dbReference type="PANTHER" id="PTHR40079">
    <property type="entry name" value="MANNAN ENDO-1,4-BETA-MANNOSIDASE E-RELATED"/>
    <property type="match status" value="1"/>
</dbReference>
<comment type="caution">
    <text evidence="6">The sequence shown here is derived from an EMBL/GenBank/DDBJ whole genome shotgun (WGS) entry which is preliminary data.</text>
</comment>
<keyword evidence="3 4" id="KW-0326">Glycosidase</keyword>
<dbReference type="GO" id="GO:0016985">
    <property type="term" value="F:mannan endo-1,4-beta-mannosidase activity"/>
    <property type="evidence" value="ECO:0007669"/>
    <property type="project" value="InterPro"/>
</dbReference>
<feature type="active site" description="Nucleophile" evidence="4">
    <location>
        <position position="186"/>
    </location>
</feature>
<evidence type="ECO:0000259" key="5">
    <source>
        <dbReference type="PROSITE" id="PS51764"/>
    </source>
</evidence>
<dbReference type="PROSITE" id="PS51764">
    <property type="entry name" value="GH26"/>
    <property type="match status" value="1"/>
</dbReference>
<dbReference type="Pfam" id="PF02156">
    <property type="entry name" value="Glyco_hydro_26"/>
    <property type="match status" value="1"/>
</dbReference>
<keyword evidence="2 4" id="KW-0378">Hydrolase</keyword>
<evidence type="ECO:0000256" key="1">
    <source>
        <dbReference type="ARBA" id="ARBA00007754"/>
    </source>
</evidence>
<dbReference type="AlphaFoldDB" id="A0A1Y2I1E4"/>
<sequence length="283" mass="30845">MTLEPMDGLDMMTPEVIAKCVDVMKEINDMGVPILLRFSHEMNGAWYKWGQRPVQYKATWIALTRAVRDKAKLTSMVWSPNTISGYPWSDKMLPKPGSDEFRALDTNGDGAITGADDALAPYYPGAEYVDWIGQSAFHFGPYPFGTNTLPDAGGVAGMLGPILAFARTPAARGGADKPIKPFGIFEAGATYHPKPTNGEFADGTDAGMKRNVDMKTSWLTQMTSEAAYNLGVRLAMWFDFAKVEMEGGSVGLDRDFALTKNEQVREAARRVLATSVAVGAVRD</sequence>
<feature type="active site" description="Proton donor" evidence="4">
    <location>
        <position position="41"/>
    </location>
</feature>
<organism evidence="6 7">
    <name type="scientific">Catenaria anguillulae PL171</name>
    <dbReference type="NCBI Taxonomy" id="765915"/>
    <lineage>
        <taxon>Eukaryota</taxon>
        <taxon>Fungi</taxon>
        <taxon>Fungi incertae sedis</taxon>
        <taxon>Blastocladiomycota</taxon>
        <taxon>Blastocladiomycetes</taxon>
        <taxon>Blastocladiales</taxon>
        <taxon>Catenariaceae</taxon>
        <taxon>Catenaria</taxon>
    </lineage>
</organism>
<evidence type="ECO:0000313" key="7">
    <source>
        <dbReference type="Proteomes" id="UP000193411"/>
    </source>
</evidence>
<protein>
    <submittedName>
        <fullName evidence="6">Glycoside hydrolase superfamily</fullName>
    </submittedName>
</protein>
<dbReference type="Proteomes" id="UP000193411">
    <property type="component" value="Unassembled WGS sequence"/>
</dbReference>
<dbReference type="PANTHER" id="PTHR40079:SF4">
    <property type="entry name" value="GH26 DOMAIN-CONTAINING PROTEIN-RELATED"/>
    <property type="match status" value="1"/>
</dbReference>
<comment type="similarity">
    <text evidence="1 4">Belongs to the glycosyl hydrolase 26 family.</text>
</comment>
<gene>
    <name evidence="6" type="ORF">BCR44DRAFT_1385786</name>
</gene>
<dbReference type="InterPro" id="IPR022790">
    <property type="entry name" value="GH26_dom"/>
</dbReference>
<accession>A0A1Y2I1E4</accession>
<evidence type="ECO:0000256" key="4">
    <source>
        <dbReference type="PROSITE-ProRule" id="PRU01100"/>
    </source>
</evidence>
<dbReference type="OrthoDB" id="428177at2759"/>
<reference evidence="6 7" key="1">
    <citation type="submission" date="2016-07" db="EMBL/GenBank/DDBJ databases">
        <title>Pervasive Adenine N6-methylation of Active Genes in Fungi.</title>
        <authorList>
            <consortium name="DOE Joint Genome Institute"/>
            <person name="Mondo S.J."/>
            <person name="Dannebaum R.O."/>
            <person name="Kuo R.C."/>
            <person name="Labutti K."/>
            <person name="Haridas S."/>
            <person name="Kuo A."/>
            <person name="Salamov A."/>
            <person name="Ahrendt S.R."/>
            <person name="Lipzen A."/>
            <person name="Sullivan W."/>
            <person name="Andreopoulos W.B."/>
            <person name="Clum A."/>
            <person name="Lindquist E."/>
            <person name="Daum C."/>
            <person name="Ramamoorthy G.K."/>
            <person name="Gryganskyi A."/>
            <person name="Culley D."/>
            <person name="Magnuson J.K."/>
            <person name="James T.Y."/>
            <person name="O'Malley M.A."/>
            <person name="Stajich J.E."/>
            <person name="Spatafora J.W."/>
            <person name="Visel A."/>
            <person name="Grigoriev I.V."/>
        </authorList>
    </citation>
    <scope>NUCLEOTIDE SEQUENCE [LARGE SCALE GENOMIC DNA]</scope>
    <source>
        <strain evidence="6 7">PL171</strain>
    </source>
</reference>
<dbReference type="SUPFAM" id="SSF51445">
    <property type="entry name" value="(Trans)glycosidases"/>
    <property type="match status" value="1"/>
</dbReference>
<dbReference type="InterPro" id="IPR000805">
    <property type="entry name" value="Glyco_hydro_26"/>
</dbReference>
<dbReference type="Gene3D" id="3.20.20.80">
    <property type="entry name" value="Glycosidases"/>
    <property type="match status" value="1"/>
</dbReference>
<dbReference type="EMBL" id="MCFL01000002">
    <property type="protein sequence ID" value="ORZ40698.1"/>
    <property type="molecule type" value="Genomic_DNA"/>
</dbReference>
<dbReference type="InterPro" id="IPR017853">
    <property type="entry name" value="GH"/>
</dbReference>
<keyword evidence="7" id="KW-1185">Reference proteome</keyword>
<proteinExistence type="inferred from homology"/>
<dbReference type="GO" id="GO:0006080">
    <property type="term" value="P:substituted mannan metabolic process"/>
    <property type="evidence" value="ECO:0007669"/>
    <property type="project" value="InterPro"/>
</dbReference>
<evidence type="ECO:0000256" key="2">
    <source>
        <dbReference type="ARBA" id="ARBA00022801"/>
    </source>
</evidence>
<evidence type="ECO:0000313" key="6">
    <source>
        <dbReference type="EMBL" id="ORZ40698.1"/>
    </source>
</evidence>
<evidence type="ECO:0000256" key="3">
    <source>
        <dbReference type="ARBA" id="ARBA00023295"/>
    </source>
</evidence>
<feature type="domain" description="GH26" evidence="5">
    <location>
        <begin position="1"/>
        <end position="268"/>
    </location>
</feature>
<name>A0A1Y2I1E4_9FUNG</name>